<reference evidence="5" key="1">
    <citation type="submission" date="2020-05" db="EMBL/GenBank/DDBJ databases">
        <authorList>
            <person name="Chiriac C."/>
            <person name="Salcher M."/>
            <person name="Ghai R."/>
            <person name="Kavagutti S V."/>
        </authorList>
    </citation>
    <scope>NUCLEOTIDE SEQUENCE</scope>
</reference>
<dbReference type="PANTHER" id="PTHR38011:SF7">
    <property type="entry name" value="2,5-DIAMINO-6-RIBOSYLAMINO-4(3H)-PYRIMIDINONE 5'-PHOSPHATE REDUCTASE"/>
    <property type="match status" value="1"/>
</dbReference>
<dbReference type="InterPro" id="IPR050765">
    <property type="entry name" value="Riboflavin_Biosynth_HTPR"/>
</dbReference>
<dbReference type="SUPFAM" id="SSF53597">
    <property type="entry name" value="Dihydrofolate reductase-like"/>
    <property type="match status" value="1"/>
</dbReference>
<keyword evidence="2" id="KW-0521">NADP</keyword>
<evidence type="ECO:0000259" key="4">
    <source>
        <dbReference type="Pfam" id="PF01872"/>
    </source>
</evidence>
<evidence type="ECO:0000256" key="2">
    <source>
        <dbReference type="ARBA" id="ARBA00022857"/>
    </source>
</evidence>
<proteinExistence type="predicted"/>
<gene>
    <name evidence="5" type="ORF">UFOPK3495_01072</name>
</gene>
<accession>A0A6J7GDB9</accession>
<feature type="domain" description="Bacterial bifunctional deaminase-reductase C-terminal" evidence="4">
    <location>
        <begin position="44"/>
        <end position="216"/>
    </location>
</feature>
<organism evidence="5">
    <name type="scientific">freshwater metagenome</name>
    <dbReference type="NCBI Taxonomy" id="449393"/>
    <lineage>
        <taxon>unclassified sequences</taxon>
        <taxon>metagenomes</taxon>
        <taxon>ecological metagenomes</taxon>
    </lineage>
</organism>
<keyword evidence="3" id="KW-0560">Oxidoreductase</keyword>
<dbReference type="AlphaFoldDB" id="A0A6J7GDB9"/>
<dbReference type="PANTHER" id="PTHR38011">
    <property type="entry name" value="DIHYDROFOLATE REDUCTASE FAMILY PROTEIN (AFU_ORTHOLOGUE AFUA_8G06820)"/>
    <property type="match status" value="1"/>
</dbReference>
<sequence length="246" mass="26299">MFWANSWHDPVMQQVEESGIGENLDLDIPSMYPWPASATSHERPWVRCNMVMSLDGAIAGPDGRSASIGSPVDKKVFAGVRRDSDVILVGAGTAREEGYRPSVVPIAIVSNRLTFTTVTPIFEQATAQSPRTLIISHEQAIADAPDWLRSAASFIPSGKSSVDLKLAIAGLHARGLDRIHCEGGPVLLTALIQAKALDELLLTVTPVLVGGSATLLSSAIGNLPGQFTQILTQDGTILMRFIPDYS</sequence>
<evidence type="ECO:0000313" key="5">
    <source>
        <dbReference type="EMBL" id="CAB4903005.1"/>
    </source>
</evidence>
<dbReference type="Gene3D" id="3.40.430.10">
    <property type="entry name" value="Dihydrofolate Reductase, subunit A"/>
    <property type="match status" value="1"/>
</dbReference>
<dbReference type="GO" id="GO:0008703">
    <property type="term" value="F:5-amino-6-(5-phosphoribosylamino)uracil reductase activity"/>
    <property type="evidence" value="ECO:0007669"/>
    <property type="project" value="InterPro"/>
</dbReference>
<dbReference type="InterPro" id="IPR002734">
    <property type="entry name" value="RibDG_C"/>
</dbReference>
<name>A0A6J7GDB9_9ZZZZ</name>
<evidence type="ECO:0000256" key="3">
    <source>
        <dbReference type="ARBA" id="ARBA00023002"/>
    </source>
</evidence>
<dbReference type="EMBL" id="CAFBMC010000057">
    <property type="protein sequence ID" value="CAB4903005.1"/>
    <property type="molecule type" value="Genomic_DNA"/>
</dbReference>
<evidence type="ECO:0000256" key="1">
    <source>
        <dbReference type="ARBA" id="ARBA00005104"/>
    </source>
</evidence>
<dbReference type="GO" id="GO:0009231">
    <property type="term" value="P:riboflavin biosynthetic process"/>
    <property type="evidence" value="ECO:0007669"/>
    <property type="project" value="InterPro"/>
</dbReference>
<protein>
    <submittedName>
        <fullName evidence="5">Unannotated protein</fullName>
    </submittedName>
</protein>
<dbReference type="InterPro" id="IPR024072">
    <property type="entry name" value="DHFR-like_dom_sf"/>
</dbReference>
<dbReference type="Pfam" id="PF01872">
    <property type="entry name" value="RibD_C"/>
    <property type="match status" value="1"/>
</dbReference>
<comment type="pathway">
    <text evidence="1">Cofactor biosynthesis; riboflavin biosynthesis.</text>
</comment>